<evidence type="ECO:0000256" key="6">
    <source>
        <dbReference type="ARBA" id="ARBA00024195"/>
    </source>
</evidence>
<evidence type="ECO:0000256" key="8">
    <source>
        <dbReference type="SAM" id="SignalP"/>
    </source>
</evidence>
<dbReference type="GO" id="GO:0005576">
    <property type="term" value="C:extracellular region"/>
    <property type="evidence" value="ECO:0007669"/>
    <property type="project" value="UniProtKB-SubCell"/>
</dbReference>
<evidence type="ECO:0000313" key="10">
    <source>
        <dbReference type="EMBL" id="AGS78660.1"/>
    </source>
</evidence>
<evidence type="ECO:0000256" key="7">
    <source>
        <dbReference type="RuleBase" id="RU363034"/>
    </source>
</evidence>
<evidence type="ECO:0000256" key="4">
    <source>
        <dbReference type="ARBA" id="ARBA00022825"/>
    </source>
</evidence>
<dbReference type="InterPro" id="IPR043504">
    <property type="entry name" value="Peptidase_S1_PA_chymotrypsin"/>
</dbReference>
<feature type="domain" description="Peptidase S1" evidence="9">
    <location>
        <begin position="46"/>
        <end position="271"/>
    </location>
</feature>
<dbReference type="PROSITE" id="PS00135">
    <property type="entry name" value="TRYPSIN_SER"/>
    <property type="match status" value="1"/>
</dbReference>
<reference evidence="10" key="1">
    <citation type="submission" date="2013-04" db="EMBL/GenBank/DDBJ databases">
        <title>Construction and sequence analysis of cDNA library from Mylabris Cichorii Linnaeus.</title>
        <authorList>
            <person name="Wang Y."/>
            <person name="Yin Y."/>
        </authorList>
    </citation>
    <scope>NUCLEOTIDE SEQUENCE</scope>
</reference>
<evidence type="ECO:0000256" key="3">
    <source>
        <dbReference type="ARBA" id="ARBA00022801"/>
    </source>
</evidence>
<dbReference type="PROSITE" id="PS00134">
    <property type="entry name" value="TRYPSIN_HIS"/>
    <property type="match status" value="1"/>
</dbReference>
<evidence type="ECO:0000256" key="2">
    <source>
        <dbReference type="ARBA" id="ARBA00022670"/>
    </source>
</evidence>
<dbReference type="EMBL" id="KC954650">
    <property type="protein sequence ID" value="AGS78660.1"/>
    <property type="molecule type" value="mRNA"/>
</dbReference>
<dbReference type="GO" id="GO:0004252">
    <property type="term" value="F:serine-type endopeptidase activity"/>
    <property type="evidence" value="ECO:0007669"/>
    <property type="project" value="InterPro"/>
</dbReference>
<dbReference type="PROSITE" id="PS50240">
    <property type="entry name" value="TRYPSIN_DOM"/>
    <property type="match status" value="1"/>
</dbReference>
<comment type="subcellular location">
    <subcellularLocation>
        <location evidence="1">Secreted</location>
        <location evidence="1">Extracellular space</location>
    </subcellularLocation>
</comment>
<feature type="chain" id="PRO_5004533285" evidence="8">
    <location>
        <begin position="20"/>
        <end position="271"/>
    </location>
</feature>
<keyword evidence="3 7" id="KW-0378">Hydrolase</keyword>
<dbReference type="CDD" id="cd00190">
    <property type="entry name" value="Tryp_SPc"/>
    <property type="match status" value="1"/>
</dbReference>
<dbReference type="FunFam" id="2.40.10.10:FF:000036">
    <property type="entry name" value="Trypsin beta"/>
    <property type="match status" value="1"/>
</dbReference>
<feature type="signal peptide" evidence="8">
    <location>
        <begin position="1"/>
        <end position="19"/>
    </location>
</feature>
<dbReference type="Pfam" id="PF00089">
    <property type="entry name" value="Trypsin"/>
    <property type="match status" value="1"/>
</dbReference>
<organism evidence="10">
    <name type="scientific">Mylabris cichorii</name>
    <name type="common">Blister beetle</name>
    <dbReference type="NCBI Taxonomy" id="580878"/>
    <lineage>
        <taxon>Eukaryota</taxon>
        <taxon>Metazoa</taxon>
        <taxon>Ecdysozoa</taxon>
        <taxon>Arthropoda</taxon>
        <taxon>Hexapoda</taxon>
        <taxon>Insecta</taxon>
        <taxon>Pterygota</taxon>
        <taxon>Neoptera</taxon>
        <taxon>Endopterygota</taxon>
        <taxon>Coleoptera</taxon>
        <taxon>Polyphaga</taxon>
        <taxon>Cucujiformia</taxon>
        <taxon>Meloidae</taxon>
        <taxon>Meloinae</taxon>
        <taxon>Mylabris</taxon>
    </lineage>
</organism>
<keyword evidence="2 7" id="KW-0645">Protease</keyword>
<protein>
    <submittedName>
        <fullName evidence="10">Serine protease</fullName>
    </submittedName>
</protein>
<evidence type="ECO:0000256" key="1">
    <source>
        <dbReference type="ARBA" id="ARBA00004239"/>
    </source>
</evidence>
<dbReference type="InterPro" id="IPR018114">
    <property type="entry name" value="TRYPSIN_HIS"/>
</dbReference>
<sequence>MKVSIAFVVVLALVGAALAAPKKGLKFRNLYKAPLAGVKPSHSGRIINGQVATKGQFPYQAFLEVYSLLEGWYCGGSLITTTAVLSAGHCGVDGLLAYITLGAQDVTVTESSQVNVETSDIVVNSAYDSSSITNDISIFRLSSAVTLTDYIQLATLPTSASSTYAGETGVVSGWGITNGYASTISSVLRYTSNPILTNTACSEIMGTIPSTQICLSGANGHSSCSGDSGGPLTVDGVQVGIVSYGIEYCPSGYPSVFTRVTSYLEWISENQ</sequence>
<evidence type="ECO:0000256" key="5">
    <source>
        <dbReference type="ARBA" id="ARBA00023157"/>
    </source>
</evidence>
<dbReference type="InterPro" id="IPR001314">
    <property type="entry name" value="Peptidase_S1A"/>
</dbReference>
<dbReference type="GO" id="GO:0006508">
    <property type="term" value="P:proteolysis"/>
    <property type="evidence" value="ECO:0007669"/>
    <property type="project" value="UniProtKB-KW"/>
</dbReference>
<keyword evidence="5" id="KW-1015">Disulfide bond</keyword>
<dbReference type="InterPro" id="IPR033116">
    <property type="entry name" value="TRYPSIN_SER"/>
</dbReference>
<dbReference type="InterPro" id="IPR009003">
    <property type="entry name" value="Peptidase_S1_PA"/>
</dbReference>
<dbReference type="Gene3D" id="2.40.10.10">
    <property type="entry name" value="Trypsin-like serine proteases"/>
    <property type="match status" value="2"/>
</dbReference>
<name>S5VN73_MYLCI</name>
<proteinExistence type="evidence at transcript level"/>
<dbReference type="PRINTS" id="PR00722">
    <property type="entry name" value="CHYMOTRYPSIN"/>
</dbReference>
<keyword evidence="8" id="KW-0732">Signal</keyword>
<keyword evidence="4 7" id="KW-0720">Serine protease</keyword>
<evidence type="ECO:0000259" key="9">
    <source>
        <dbReference type="PROSITE" id="PS50240"/>
    </source>
</evidence>
<dbReference type="AlphaFoldDB" id="S5VN73"/>
<dbReference type="PANTHER" id="PTHR24256">
    <property type="entry name" value="TRYPTASE-RELATED"/>
    <property type="match status" value="1"/>
</dbReference>
<comment type="similarity">
    <text evidence="6">Belongs to the peptidase S1 family. CLIP subfamily.</text>
</comment>
<dbReference type="SUPFAM" id="SSF50494">
    <property type="entry name" value="Trypsin-like serine proteases"/>
    <property type="match status" value="1"/>
</dbReference>
<dbReference type="SMART" id="SM00020">
    <property type="entry name" value="Tryp_SPc"/>
    <property type="match status" value="1"/>
</dbReference>
<accession>S5VN73</accession>
<dbReference type="InterPro" id="IPR001254">
    <property type="entry name" value="Trypsin_dom"/>
</dbReference>
<dbReference type="InterPro" id="IPR051487">
    <property type="entry name" value="Ser/Thr_Proteases_Immune/Dev"/>
</dbReference>